<sequence length="551" mass="57931">MVQWFRHFSVRLRMTGAVIIVGIVLLGLGGVALIGMSRMNTLAGEFVGEHFKEARLAGDLNSGMLQLRRDEKDLLLNIGNAQGQAKYLGTWQKNQAKVAETLAALEQSPTPATVQAAREIGASLNSYVSLAKDVIQGAQDGRFATPQSANSALSDAKKQFATAEKGLDALTQSVAAAADEHLVLMHSSSDITQTLYLALTVLALLIVVPTTLINSRSIVQPLRRATELTQKIAQGQLNTPVQLEGRDEPAELMRALHDMQQSLSGIVQQIRQSAESIDNASSEVAVGNSDLATRTEEAASQLQSTASSVSTLTQVVQHTANSAQQARELAGQASTTAAQGGSVVAQVVTTMTDIDASSRRISDIIGVIDGIAFQTNILALNAAVEAARAGEQGRGFAVVAAEVRSLAQRSAGAAREIKALIGESVERVQTGSRLVQGAGTTMNEIVASVERVGGIIAEISDTSSSQSQQIVGINDTVLQLDQMTQQNAALVEQSAAAAESLSEQARRLKELVSHFRTQGGSASDFGAHTAPADVAHAVINQARDRAAYATA</sequence>
<gene>
    <name evidence="1" type="ORF">RV045_06905</name>
</gene>
<accession>A0ACC6P1Q1</accession>
<name>A0ACC6P1Q1_9BURK</name>
<protein>
    <submittedName>
        <fullName evidence="1">Methyl-accepting chemotaxis protein</fullName>
    </submittedName>
</protein>
<keyword evidence="2" id="KW-1185">Reference proteome</keyword>
<evidence type="ECO:0000313" key="2">
    <source>
        <dbReference type="Proteomes" id="UP001364695"/>
    </source>
</evidence>
<organism evidence="1 2">
    <name type="scientific">Amphibiibacter pelophylacis</name>
    <dbReference type="NCBI Taxonomy" id="1799477"/>
    <lineage>
        <taxon>Bacteria</taxon>
        <taxon>Pseudomonadati</taxon>
        <taxon>Pseudomonadota</taxon>
        <taxon>Betaproteobacteria</taxon>
        <taxon>Burkholderiales</taxon>
        <taxon>Sphaerotilaceae</taxon>
        <taxon>Amphibiibacter</taxon>
    </lineage>
</organism>
<dbReference type="Proteomes" id="UP001364695">
    <property type="component" value="Unassembled WGS sequence"/>
</dbReference>
<comment type="caution">
    <text evidence="1">The sequence shown here is derived from an EMBL/GenBank/DDBJ whole genome shotgun (WGS) entry which is preliminary data.</text>
</comment>
<reference evidence="1" key="1">
    <citation type="submission" date="2023-10" db="EMBL/GenBank/DDBJ databases">
        <title>Amphibacter perezi, gen. nov., sp. nov. a novel taxa of the family Comamonadaceae, class Betaproteobacteria isolated from the skin microbiota of Pelophylax perezi from different populations.</title>
        <authorList>
            <person name="Costa S."/>
            <person name="Proenca D.N."/>
            <person name="Lopes I."/>
            <person name="Morais P.V."/>
        </authorList>
    </citation>
    <scope>NUCLEOTIDE SEQUENCE</scope>
    <source>
        <strain evidence="1">SL12-8</strain>
    </source>
</reference>
<proteinExistence type="predicted"/>
<dbReference type="EMBL" id="JAWDIE010000008">
    <property type="protein sequence ID" value="MEJ7138159.1"/>
    <property type="molecule type" value="Genomic_DNA"/>
</dbReference>
<evidence type="ECO:0000313" key="1">
    <source>
        <dbReference type="EMBL" id="MEJ7138159.1"/>
    </source>
</evidence>